<feature type="coiled-coil region" evidence="1">
    <location>
        <begin position="126"/>
        <end position="209"/>
    </location>
</feature>
<dbReference type="EMBL" id="CYZN01000038">
    <property type="protein sequence ID" value="CUO68187.1"/>
    <property type="molecule type" value="Genomic_DNA"/>
</dbReference>
<sequence>MSKTNEDYFYDNLIYDSFDESHPYPGKCYKDPFWVCEHEPITLQEYADRRCISYETVRRQVKKYRADLIPHIRKVGKTQYLDDQAVEFLEEHRRPQAQPEDSQIVRNQIQKLSDTVKQNASNMDIAQRLSQEIGSLQNDNSHLKVKIEQLKQDLQEQECLYKESSEQYRELLEQYNELKTELAVSHKEYENLEETMRHLKTELRMVKQELSTSKNFQKVLNSQVHYYQDIIAGRDPSDPFKDLDFDTDLDED</sequence>
<dbReference type="AlphaFoldDB" id="A0A174H456"/>
<organism evidence="2 3">
    <name type="scientific">Blautia wexlerae</name>
    <dbReference type="NCBI Taxonomy" id="418240"/>
    <lineage>
        <taxon>Bacteria</taxon>
        <taxon>Bacillati</taxon>
        <taxon>Bacillota</taxon>
        <taxon>Clostridia</taxon>
        <taxon>Lachnospirales</taxon>
        <taxon>Lachnospiraceae</taxon>
        <taxon>Blautia</taxon>
    </lineage>
</organism>
<dbReference type="RefSeq" id="WP_055201436.1">
    <property type="nucleotide sequence ID" value="NZ_BTHH01000008.1"/>
</dbReference>
<name>A0A174H456_9FIRM</name>
<evidence type="ECO:0000313" key="3">
    <source>
        <dbReference type="Proteomes" id="UP000095431"/>
    </source>
</evidence>
<protein>
    <submittedName>
        <fullName evidence="2">Uncharacterized protein</fullName>
    </submittedName>
</protein>
<proteinExistence type="predicted"/>
<dbReference type="Proteomes" id="UP000095431">
    <property type="component" value="Unassembled WGS sequence"/>
</dbReference>
<evidence type="ECO:0000313" key="2">
    <source>
        <dbReference type="EMBL" id="CUO68187.1"/>
    </source>
</evidence>
<gene>
    <name evidence="2" type="ORF">ERS852478_03562</name>
</gene>
<accession>A0A174H456</accession>
<dbReference type="Gene3D" id="1.10.287.1490">
    <property type="match status" value="1"/>
</dbReference>
<evidence type="ECO:0000256" key="1">
    <source>
        <dbReference type="SAM" id="Coils"/>
    </source>
</evidence>
<reference evidence="2 3" key="1">
    <citation type="submission" date="2015-09" db="EMBL/GenBank/DDBJ databases">
        <authorList>
            <consortium name="Pathogen Informatics"/>
        </authorList>
    </citation>
    <scope>NUCLEOTIDE SEQUENCE [LARGE SCALE GENOMIC DNA]</scope>
    <source>
        <strain evidence="2 3">2789STDY5834863</strain>
    </source>
</reference>
<keyword evidence="1" id="KW-0175">Coiled coil</keyword>